<evidence type="ECO:0000313" key="2">
    <source>
        <dbReference type="EMBL" id="GBN73601.1"/>
    </source>
</evidence>
<keyword evidence="3" id="KW-1185">Reference proteome</keyword>
<proteinExistence type="predicted"/>
<sequence length="106" mass="12054">MDVVSQADEIDELFKAIVRLGGLHLLMSYMGAVGKIMGGSGLEDMWYEINRLSKHIKWKKQYAVLHAANTKRDYSPNVSSEDTEKKSFSPECSQGHLGPRHFRQKE</sequence>
<name>A0A4Y2RD56_ARAVE</name>
<protein>
    <submittedName>
        <fullName evidence="2">Uncharacterized protein</fullName>
    </submittedName>
</protein>
<evidence type="ECO:0000313" key="3">
    <source>
        <dbReference type="Proteomes" id="UP000499080"/>
    </source>
</evidence>
<feature type="region of interest" description="Disordered" evidence="1">
    <location>
        <begin position="72"/>
        <end position="106"/>
    </location>
</feature>
<evidence type="ECO:0000256" key="1">
    <source>
        <dbReference type="SAM" id="MobiDB-lite"/>
    </source>
</evidence>
<dbReference type="Proteomes" id="UP000499080">
    <property type="component" value="Unassembled WGS sequence"/>
</dbReference>
<dbReference type="EMBL" id="BGPR01016611">
    <property type="protein sequence ID" value="GBN73601.1"/>
    <property type="molecule type" value="Genomic_DNA"/>
</dbReference>
<dbReference type="OrthoDB" id="5983950at2759"/>
<dbReference type="AlphaFoldDB" id="A0A4Y2RD56"/>
<gene>
    <name evidence="2" type="ORF">AVEN_273721_1</name>
</gene>
<accession>A0A4Y2RD56</accession>
<comment type="caution">
    <text evidence="2">The sequence shown here is derived from an EMBL/GenBank/DDBJ whole genome shotgun (WGS) entry which is preliminary data.</text>
</comment>
<reference evidence="2 3" key="1">
    <citation type="journal article" date="2019" name="Sci. Rep.">
        <title>Orb-weaving spider Araneus ventricosus genome elucidates the spidroin gene catalogue.</title>
        <authorList>
            <person name="Kono N."/>
            <person name="Nakamura H."/>
            <person name="Ohtoshi R."/>
            <person name="Moran D.A.P."/>
            <person name="Shinohara A."/>
            <person name="Yoshida Y."/>
            <person name="Fujiwara M."/>
            <person name="Mori M."/>
            <person name="Tomita M."/>
            <person name="Arakawa K."/>
        </authorList>
    </citation>
    <scope>NUCLEOTIDE SEQUENCE [LARGE SCALE GENOMIC DNA]</scope>
</reference>
<organism evidence="2 3">
    <name type="scientific">Araneus ventricosus</name>
    <name type="common">Orbweaver spider</name>
    <name type="synonym">Epeira ventricosa</name>
    <dbReference type="NCBI Taxonomy" id="182803"/>
    <lineage>
        <taxon>Eukaryota</taxon>
        <taxon>Metazoa</taxon>
        <taxon>Ecdysozoa</taxon>
        <taxon>Arthropoda</taxon>
        <taxon>Chelicerata</taxon>
        <taxon>Arachnida</taxon>
        <taxon>Araneae</taxon>
        <taxon>Araneomorphae</taxon>
        <taxon>Entelegynae</taxon>
        <taxon>Araneoidea</taxon>
        <taxon>Araneidae</taxon>
        <taxon>Araneus</taxon>
    </lineage>
</organism>